<gene>
    <name evidence="2" type="ORF">E2B99_02610</name>
</gene>
<dbReference type="GO" id="GO:0003824">
    <property type="term" value="F:catalytic activity"/>
    <property type="evidence" value="ECO:0007669"/>
    <property type="project" value="UniProtKB-ARBA"/>
</dbReference>
<proteinExistence type="predicted"/>
<evidence type="ECO:0000259" key="1">
    <source>
        <dbReference type="Pfam" id="PF00293"/>
    </source>
</evidence>
<dbReference type="AlphaFoldDB" id="A0A4Y7XEX4"/>
<name>A0A4Y7XEX4_9GAMM</name>
<reference evidence="2 3" key="1">
    <citation type="submission" date="2019-03" db="EMBL/GenBank/DDBJ databases">
        <title>Alkanindiges illinoisensis: a potential pathogenic isolated from ascites of a gastric cancer patient with abdominal metastasis.</title>
        <authorList>
            <person name="Hu X."/>
            <person name="Yang B."/>
            <person name="Yan X."/>
            <person name="Lin L."/>
            <person name="Zhao H."/>
            <person name="Zhou F."/>
            <person name="Su B."/>
            <person name="Chen J."/>
            <person name="Rui Y."/>
            <person name="Wang Q."/>
            <person name="Zheng L."/>
        </authorList>
    </citation>
    <scope>NUCLEOTIDE SEQUENCE [LARGE SCALE GENOMIC DNA]</scope>
    <source>
        <strain evidence="2 3">NFYY 23406</strain>
    </source>
</reference>
<evidence type="ECO:0000313" key="3">
    <source>
        <dbReference type="Proteomes" id="UP000297834"/>
    </source>
</evidence>
<dbReference type="STRING" id="1120977.GCA_000619845_02805"/>
<dbReference type="SUPFAM" id="SSF55811">
    <property type="entry name" value="Nudix"/>
    <property type="match status" value="1"/>
</dbReference>
<dbReference type="OrthoDB" id="6717368at2"/>
<protein>
    <submittedName>
        <fullName evidence="2">NUDIX domain-containing protein</fullName>
    </submittedName>
</protein>
<organism evidence="2 3">
    <name type="scientific">Alkanindiges illinoisensis</name>
    <dbReference type="NCBI Taxonomy" id="197183"/>
    <lineage>
        <taxon>Bacteria</taxon>
        <taxon>Pseudomonadati</taxon>
        <taxon>Pseudomonadota</taxon>
        <taxon>Gammaproteobacteria</taxon>
        <taxon>Moraxellales</taxon>
        <taxon>Moraxellaceae</taxon>
        <taxon>Alkanindiges</taxon>
    </lineage>
</organism>
<keyword evidence="3" id="KW-1185">Reference proteome</keyword>
<dbReference type="Pfam" id="PF00293">
    <property type="entry name" value="NUDIX"/>
    <property type="match status" value="1"/>
</dbReference>
<comment type="caution">
    <text evidence="2">The sequence shown here is derived from an EMBL/GenBank/DDBJ whole genome shotgun (WGS) entry which is preliminary data.</text>
</comment>
<dbReference type="Proteomes" id="UP000297834">
    <property type="component" value="Unassembled WGS sequence"/>
</dbReference>
<dbReference type="Gene3D" id="3.90.79.10">
    <property type="entry name" value="Nucleoside Triphosphate Pyrophosphohydrolase"/>
    <property type="match status" value="1"/>
</dbReference>
<dbReference type="InterPro" id="IPR000086">
    <property type="entry name" value="NUDIX_hydrolase_dom"/>
</dbReference>
<evidence type="ECO:0000313" key="2">
    <source>
        <dbReference type="EMBL" id="TEU30302.1"/>
    </source>
</evidence>
<dbReference type="EMBL" id="SNTY01000010">
    <property type="protein sequence ID" value="TEU30302.1"/>
    <property type="molecule type" value="Genomic_DNA"/>
</dbReference>
<dbReference type="InterPro" id="IPR015797">
    <property type="entry name" value="NUDIX_hydrolase-like_dom_sf"/>
</dbReference>
<sequence>MSGGLRQHLNAKIKYLEILAFGHPLAGLQLVKGTIELGKLPTQAALRELREEAGIQASVICHLCNQKNAATGQLWHFYGCHASKVLPDQWQFFTQDDGGYWFEFFWHPLVINRSQQTDWLANESKTVLKDWHSMFQQALQFLQQRLTAISSDELDRILSSIRHC</sequence>
<accession>A0A4Y7XEX4</accession>
<feature type="domain" description="Nudix hydrolase" evidence="1">
    <location>
        <begin position="24"/>
        <end position="60"/>
    </location>
</feature>